<proteinExistence type="predicted"/>
<name>A0ABW3I0W9_9FLAO</name>
<comment type="caution">
    <text evidence="1">The sequence shown here is derived from an EMBL/GenBank/DDBJ whole genome shotgun (WGS) entry which is preliminary data.</text>
</comment>
<reference evidence="2" key="1">
    <citation type="journal article" date="2019" name="Int. J. Syst. Evol. Microbiol.">
        <title>The Global Catalogue of Microorganisms (GCM) 10K type strain sequencing project: providing services to taxonomists for standard genome sequencing and annotation.</title>
        <authorList>
            <consortium name="The Broad Institute Genomics Platform"/>
            <consortium name="The Broad Institute Genome Sequencing Center for Infectious Disease"/>
            <person name="Wu L."/>
            <person name="Ma J."/>
        </authorList>
    </citation>
    <scope>NUCLEOTIDE SEQUENCE [LARGE SCALE GENOMIC DNA]</scope>
    <source>
        <strain evidence="2">CCUG 62114</strain>
    </source>
</reference>
<accession>A0ABW3I0W9</accession>
<keyword evidence="2" id="KW-1185">Reference proteome</keyword>
<sequence length="205" mass="24685">MFIKNTKNVTDKLNDVSLILKEDKIDLPKIVFNEKLYKKYLFYDFDYIFSEFFYEDIISYLKATNQKSFVFICLEPQEDECVFEHFESYNLIEFPVDLSFNEYIYNLNYGVNNDISNAVIHRGQKFLIYSEKKDLVFFANRKFEMGVFGYDQNQIDEKNIKVFIDNFMSAEEFLTESLTFYSNLDNIRDEFIEFLYSVRTNYGKD</sequence>
<evidence type="ECO:0000313" key="2">
    <source>
        <dbReference type="Proteomes" id="UP001596997"/>
    </source>
</evidence>
<protein>
    <submittedName>
        <fullName evidence="1">Uncharacterized protein</fullName>
    </submittedName>
</protein>
<dbReference type="RefSeq" id="WP_377713752.1">
    <property type="nucleotide sequence ID" value="NZ_JBHTJM010000005.1"/>
</dbReference>
<evidence type="ECO:0000313" key="1">
    <source>
        <dbReference type="EMBL" id="MFD0963242.1"/>
    </source>
</evidence>
<gene>
    <name evidence="1" type="ORF">ACFQ1O_04380</name>
</gene>
<dbReference type="EMBL" id="JBHTJM010000005">
    <property type="protein sequence ID" value="MFD0963242.1"/>
    <property type="molecule type" value="Genomic_DNA"/>
</dbReference>
<dbReference type="Proteomes" id="UP001596997">
    <property type="component" value="Unassembled WGS sequence"/>
</dbReference>
<organism evidence="1 2">
    <name type="scientific">Pseudofulvibacter geojedonensis</name>
    <dbReference type="NCBI Taxonomy" id="1123758"/>
    <lineage>
        <taxon>Bacteria</taxon>
        <taxon>Pseudomonadati</taxon>
        <taxon>Bacteroidota</taxon>
        <taxon>Flavobacteriia</taxon>
        <taxon>Flavobacteriales</taxon>
        <taxon>Flavobacteriaceae</taxon>
        <taxon>Pseudofulvibacter</taxon>
    </lineage>
</organism>